<name>A0A1N7PBA4_9GAMM</name>
<proteinExistence type="predicted"/>
<dbReference type="Gene3D" id="3.40.50.300">
    <property type="entry name" value="P-loop containing nucleotide triphosphate hydrolases"/>
    <property type="match status" value="1"/>
</dbReference>
<evidence type="ECO:0000313" key="5">
    <source>
        <dbReference type="Proteomes" id="UP000185639"/>
    </source>
</evidence>
<dbReference type="Gene3D" id="1.10.8.60">
    <property type="match status" value="1"/>
</dbReference>
<dbReference type="EMBL" id="FTOH01000009">
    <property type="protein sequence ID" value="SIT07915.1"/>
    <property type="molecule type" value="Genomic_DNA"/>
</dbReference>
<dbReference type="STRING" id="484498.SAMN05421686_10971"/>
<dbReference type="PROSITE" id="PS50045">
    <property type="entry name" value="SIGMA54_INTERACT_4"/>
    <property type="match status" value="1"/>
</dbReference>
<evidence type="ECO:0000259" key="3">
    <source>
        <dbReference type="PROSITE" id="PS50045"/>
    </source>
</evidence>
<evidence type="ECO:0000256" key="2">
    <source>
        <dbReference type="ARBA" id="ARBA00022840"/>
    </source>
</evidence>
<dbReference type="InterPro" id="IPR027417">
    <property type="entry name" value="P-loop_NTPase"/>
</dbReference>
<feature type="domain" description="Sigma-54 factor interaction" evidence="3">
    <location>
        <begin position="183"/>
        <end position="413"/>
    </location>
</feature>
<dbReference type="Gene3D" id="1.10.10.60">
    <property type="entry name" value="Homeodomain-like"/>
    <property type="match status" value="1"/>
</dbReference>
<dbReference type="PANTHER" id="PTHR32071">
    <property type="entry name" value="TRANSCRIPTIONAL REGULATORY PROTEIN"/>
    <property type="match status" value="1"/>
</dbReference>
<dbReference type="InterPro" id="IPR002078">
    <property type="entry name" value="Sigma_54_int"/>
</dbReference>
<keyword evidence="2" id="KW-0067">ATP-binding</keyword>
<dbReference type="GO" id="GO:0006355">
    <property type="term" value="P:regulation of DNA-templated transcription"/>
    <property type="evidence" value="ECO:0007669"/>
    <property type="project" value="InterPro"/>
</dbReference>
<dbReference type="Proteomes" id="UP000185639">
    <property type="component" value="Unassembled WGS sequence"/>
</dbReference>
<dbReference type="RefSeq" id="WP_076517105.1">
    <property type="nucleotide sequence ID" value="NZ_FTOH01000009.1"/>
</dbReference>
<dbReference type="GO" id="GO:0005524">
    <property type="term" value="F:ATP binding"/>
    <property type="evidence" value="ECO:0007669"/>
    <property type="project" value="UniProtKB-KW"/>
</dbReference>
<accession>A0A1N7PBA4</accession>
<organism evidence="4 5">
    <name type="scientific">Thalassolituus maritimus</name>
    <dbReference type="NCBI Taxonomy" id="484498"/>
    <lineage>
        <taxon>Bacteria</taxon>
        <taxon>Pseudomonadati</taxon>
        <taxon>Pseudomonadota</taxon>
        <taxon>Gammaproteobacteria</taxon>
        <taxon>Oceanospirillales</taxon>
        <taxon>Oceanospirillaceae</taxon>
        <taxon>Thalassolituus</taxon>
    </lineage>
</organism>
<dbReference type="Pfam" id="PF25601">
    <property type="entry name" value="AAA_lid_14"/>
    <property type="match status" value="1"/>
</dbReference>
<keyword evidence="5" id="KW-1185">Reference proteome</keyword>
<dbReference type="AlphaFoldDB" id="A0A1N7PBA4"/>
<evidence type="ECO:0000313" key="4">
    <source>
        <dbReference type="EMBL" id="SIT07915.1"/>
    </source>
</evidence>
<sequence length="503" mass="55484">MNKHILISWIGANDLKAVENVQSEVSSESLGPLASTLSERVFDSVELIYNYPKKRVAPYIKWLKARCKAPITATHVTLTSPTNFGEIYEQVNSRLDELTAHKTELSVLLSPGTPAMQAVWILLGKTRYPCAFIQSSKEQGVQDVDIPFQLAAEYIPAAKQLNAKRINKLADTSAPLNAAFDNIVTKNPKMLKLKQQAQILAEREVPVLIYGESGTGKELFSRAIHNASKRAKKPFIPINCGAIPADLVDSVLFGHKKGAFTGATADKPGVFEQANGGTLFLDEFGELEPQVQVRLLRVLQDGTFTPIGGTNEQKVNVRLVTATHRNLMEKVAEGSFREDLFYRIAVGVLHLPPIREREGDLTLLAKQLLANLAEEDESLKDKKISPDALNIILAHAWRGNVRELQSTLLRAALWCQGDEITAADLRQALFQMPENGSGREGVLSHDVSQGIDLDELIGDLTRHYVPMAFDAAKGVKKEAARLLGLENHQTLDNRMTKYGITKP</sequence>
<dbReference type="OrthoDB" id="9804019at2"/>
<dbReference type="SMART" id="SM00382">
    <property type="entry name" value="AAA"/>
    <property type="match status" value="1"/>
</dbReference>
<dbReference type="InterPro" id="IPR003593">
    <property type="entry name" value="AAA+_ATPase"/>
</dbReference>
<dbReference type="InterPro" id="IPR025662">
    <property type="entry name" value="Sigma_54_int_dom_ATP-bd_1"/>
</dbReference>
<dbReference type="SUPFAM" id="SSF52540">
    <property type="entry name" value="P-loop containing nucleoside triphosphate hydrolases"/>
    <property type="match status" value="1"/>
</dbReference>
<keyword evidence="1" id="KW-0547">Nucleotide-binding</keyword>
<gene>
    <name evidence="4" type="ORF">SAMN05421686_10971</name>
</gene>
<dbReference type="FunFam" id="3.40.50.300:FF:000006">
    <property type="entry name" value="DNA-binding transcriptional regulator NtrC"/>
    <property type="match status" value="1"/>
</dbReference>
<dbReference type="PROSITE" id="PS00675">
    <property type="entry name" value="SIGMA54_INTERACT_1"/>
    <property type="match status" value="1"/>
</dbReference>
<dbReference type="CDD" id="cd00009">
    <property type="entry name" value="AAA"/>
    <property type="match status" value="1"/>
</dbReference>
<reference evidence="5" key="1">
    <citation type="submission" date="2017-01" db="EMBL/GenBank/DDBJ databases">
        <authorList>
            <person name="Varghese N."/>
            <person name="Submissions S."/>
        </authorList>
    </citation>
    <scope>NUCLEOTIDE SEQUENCE [LARGE SCALE GENOMIC DNA]</scope>
    <source>
        <strain evidence="5">DSM 24913</strain>
    </source>
</reference>
<protein>
    <submittedName>
        <fullName evidence="4">Sigma-54 interaction domain-containing protein</fullName>
    </submittedName>
</protein>
<evidence type="ECO:0000256" key="1">
    <source>
        <dbReference type="ARBA" id="ARBA00022741"/>
    </source>
</evidence>
<dbReference type="InterPro" id="IPR058031">
    <property type="entry name" value="AAA_lid_NorR"/>
</dbReference>
<dbReference type="Pfam" id="PF00158">
    <property type="entry name" value="Sigma54_activat"/>
    <property type="match status" value="1"/>
</dbReference>